<dbReference type="RefSeq" id="WP_229489934.1">
    <property type="nucleotide sequence ID" value="NZ_JAIVFQ010000109.1"/>
</dbReference>
<comment type="caution">
    <text evidence="1">The sequence shown here is derived from an EMBL/GenBank/DDBJ whole genome shotgun (WGS) entry which is preliminary data.</text>
</comment>
<organism evidence="1 2">
    <name type="scientific">Nostoc favosum CHAB5714</name>
    <dbReference type="NCBI Taxonomy" id="2780399"/>
    <lineage>
        <taxon>Bacteria</taxon>
        <taxon>Bacillati</taxon>
        <taxon>Cyanobacteriota</taxon>
        <taxon>Cyanophyceae</taxon>
        <taxon>Nostocales</taxon>
        <taxon>Nostocaceae</taxon>
        <taxon>Nostoc</taxon>
        <taxon>Nostoc favosum</taxon>
    </lineage>
</organism>
<proteinExistence type="predicted"/>
<dbReference type="EMBL" id="JAIVFQ010000109">
    <property type="protein sequence ID" value="MCC5604111.1"/>
    <property type="molecule type" value="Genomic_DNA"/>
</dbReference>
<keyword evidence="2" id="KW-1185">Reference proteome</keyword>
<protein>
    <submittedName>
        <fullName evidence="1">Uncharacterized protein</fullName>
    </submittedName>
</protein>
<sequence>MKEKDVFFPVDGELLMILPRAAATIRNPDVQLPIFQVDADGYFLEMRVQADPENKSEVALTRRVRLEDITEEQWEEIKEQYANVDIKACTDEGISKGLEKIQDRRVQRLFVALLTFLNPRQISIVLFLYKKAREQGNGPLVYFRANELLKSLGYTSTQKGTITARSRSQLNQDLVALHRTELVFAQSLKKGNTRGAKVIVKSILRIRDYEIDNLPRDFDLAKAADYTYELADAYTVALEFFDGPEQTGDYVLFSNTIDIKQKQGSNAKYDYKTKLLIYFANRMKWDTLTDGQYLVISRQYLFKNLDLLASNQSRNNQILWRTIKELQAEGYILDAQEISGKRKMINIHLKINQDKLRCN</sequence>
<gene>
    <name evidence="1" type="ORF">LC586_34325</name>
</gene>
<dbReference type="Proteomes" id="UP001199525">
    <property type="component" value="Unassembled WGS sequence"/>
</dbReference>
<evidence type="ECO:0000313" key="1">
    <source>
        <dbReference type="EMBL" id="MCC5604111.1"/>
    </source>
</evidence>
<name>A0ABS8IJY2_9NOSO</name>
<evidence type="ECO:0000313" key="2">
    <source>
        <dbReference type="Proteomes" id="UP001199525"/>
    </source>
</evidence>
<reference evidence="1 2" key="1">
    <citation type="journal article" date="2021" name="Microorganisms">
        <title>Genome Evolution of Filamentous Cyanobacterium Nostoc Species: From Facultative Symbiosis to Free Living.</title>
        <authorList>
            <person name="Huo D."/>
            <person name="Li H."/>
            <person name="Cai F."/>
            <person name="Guo X."/>
            <person name="Qiao Z."/>
            <person name="Wang W."/>
            <person name="Yu G."/>
            <person name="Li R."/>
        </authorList>
    </citation>
    <scope>NUCLEOTIDE SEQUENCE [LARGE SCALE GENOMIC DNA]</scope>
    <source>
        <strain evidence="1 2">CHAB 5714</strain>
    </source>
</reference>
<accession>A0ABS8IJY2</accession>